<dbReference type="InterPro" id="IPR013783">
    <property type="entry name" value="Ig-like_fold"/>
</dbReference>
<evidence type="ECO:0008006" key="8">
    <source>
        <dbReference type="Google" id="ProtNLM"/>
    </source>
</evidence>
<dbReference type="PANTHER" id="PTHR24184:SF11">
    <property type="entry name" value="ANKYRIN REPEAT AND SOCS BOX CONTAINING 3"/>
    <property type="match status" value="1"/>
</dbReference>
<feature type="compositionally biased region" description="Low complexity" evidence="2">
    <location>
        <begin position="791"/>
        <end position="805"/>
    </location>
</feature>
<keyword evidence="3" id="KW-0472">Membrane</keyword>
<evidence type="ECO:0000259" key="4">
    <source>
        <dbReference type="Pfam" id="PF01833"/>
    </source>
</evidence>
<dbReference type="InterPro" id="IPR057962">
    <property type="entry name" value="SPT23_MGA2_DBD"/>
</dbReference>
<feature type="compositionally biased region" description="Basic and acidic residues" evidence="2">
    <location>
        <begin position="111"/>
        <end position="127"/>
    </location>
</feature>
<feature type="transmembrane region" description="Helical" evidence="3">
    <location>
        <begin position="1315"/>
        <end position="1337"/>
    </location>
</feature>
<evidence type="ECO:0000313" key="6">
    <source>
        <dbReference type="EMBL" id="KAK4505759.1"/>
    </source>
</evidence>
<keyword evidence="7" id="KW-1185">Reference proteome</keyword>
<dbReference type="InterPro" id="IPR014756">
    <property type="entry name" value="Ig_E-set"/>
</dbReference>
<evidence type="ECO:0000256" key="1">
    <source>
        <dbReference type="PROSITE-ProRule" id="PRU00023"/>
    </source>
</evidence>
<feature type="compositionally biased region" description="Basic residues" evidence="2">
    <location>
        <begin position="1097"/>
        <end position="1106"/>
    </location>
</feature>
<feature type="region of interest" description="Disordered" evidence="2">
    <location>
        <begin position="1129"/>
        <end position="1150"/>
    </location>
</feature>
<feature type="region of interest" description="Disordered" evidence="2">
    <location>
        <begin position="590"/>
        <end position="703"/>
    </location>
</feature>
<gene>
    <name evidence="6" type="ORF">PRZ48_003724</name>
</gene>
<evidence type="ECO:0000256" key="3">
    <source>
        <dbReference type="SAM" id="Phobius"/>
    </source>
</evidence>
<dbReference type="InterPro" id="IPR002110">
    <property type="entry name" value="Ankyrin_rpt"/>
</dbReference>
<feature type="compositionally biased region" description="Polar residues" evidence="2">
    <location>
        <begin position="682"/>
        <end position="703"/>
    </location>
</feature>
<feature type="compositionally biased region" description="Basic and acidic residues" evidence="2">
    <location>
        <begin position="400"/>
        <end position="422"/>
    </location>
</feature>
<sequence>MDSRGTPMGTGAPSWNDMFATSQFDESMADGAYENSAFDAFTNVDAYGESPMNFAMRTPSKSGPEVSAGAGAQVSASAESSSQDSSSDTSSRRKRKTNESESPVSDPVTEVGRRDGKVKQEETKMHMSDVQQVKSYDHFSQPMHNLSLEQSLSHGDSAMSQFDFASAASSPIQTGEFNNAMSLDTRMNMPASAGAAHFAKASPVQTIDPGMFSMNTSRDHSPATTNMMFNQASPNAIFSTPSSDSPDAFNNQAWNAQLMNQNPAWPGDFANQLTSPGAINFTPSPGANGGTPGVSNRGTAPPLGKSPLHIAPISTKSRVETQINVVMTIEKPPPGLEHLHLPLHTIAKSKLLAKDDFDKSKVLELHTMLVCTSAMHNSQLKEKALQKAAAANNEEIQHRAELARSTGDDEKNDPKNVEEADRPANGGEVRICTNCIQRERKRAGRKKTKREEEQQHWERFETERVVVFNSNEYLPFKPPEMQYPPREGAIPVEGEQYVPPEGSLQVQAAMRIACYCRHQSEKEGFQVIFTLKDQQGVVVAQQISDSILITDDHKTHPQSYSTAISSEPFYQTAGGYLSNGLPMSQSMVDMSQHAQPFPSSRSAGNLQSLAYGGQPFNPHSHVHQLPGSGYASQTTSATMTPTSLSRPGSPTNAGQAGPNKKRKSAQFSHRKVPSTLAMTPRVDTSQPPSANMPSAVSMSSQFSPSTANFPTQVNQSYMTIPSNNGPAQFYNSGPSTPANENGPFNFSQPADFSQMRANQAYFSHPSSAVPSRAASPVQQQSRANMAAYARQQQPQQQQQPIQTPTNSISGRQQQMYGGHVMPGSTGHEPQGPYPCITRITPREGPASGGTEVAVFGENFVMGMSVQFGDYPNLANTTFVNPNALIAIAPSGRPGPVSLTLVPPPGQTRWPKPASPTIYRYTTTTDQEEMMMAALKFLSEQHLGSVDHWQTLAQKSAASFVQSRMNPAGLHQGYPATHRMASNMDNEDTILVELDAMDASGESCQSGFATNMLSLACSSGMLRVVSALLARGASVEERDHAGFTPLMHAALHGKVEVFRLLLTRGADASVRNLKGYTAIDLAPSEVQNQLQQVLESTRRRRHSRPSLKQHMSYGSTASSKASWDIASASFYESEEDSEEGPSQPLSRRPSAQPLIEEDTPAVVNDMASLSPYAAMAAWRDALAAQIHHFQETLHSSVPHFQLPPLPNLTECRRLSSLVPGKPERQQPFGSQQQTRHHFWDFFSASSESPAPVPTDSIPPPAYYDIFPDRKPTQQRGDGVKSAVVDAVADEKCAAMFDGRAVNNAPNKTEGAVLPSWLWIPTLAILTSVATQYVLPIIAARTTTKTMSKAQPSLSAPALVVA</sequence>
<feature type="region of interest" description="Disordered" evidence="2">
    <location>
        <begin position="50"/>
        <end position="127"/>
    </location>
</feature>
<dbReference type="PROSITE" id="PS50297">
    <property type="entry name" value="ANK_REP_REGION"/>
    <property type="match status" value="1"/>
</dbReference>
<dbReference type="PROSITE" id="PS50088">
    <property type="entry name" value="ANK_REPEAT"/>
    <property type="match status" value="2"/>
</dbReference>
<feature type="domain" description="IPT/TIG" evidence="4">
    <location>
        <begin position="834"/>
        <end position="901"/>
    </location>
</feature>
<comment type="caution">
    <text evidence="6">The sequence shown here is derived from an EMBL/GenBank/DDBJ whole genome shotgun (WGS) entry which is preliminary data.</text>
</comment>
<dbReference type="Proteomes" id="UP001305779">
    <property type="component" value="Unassembled WGS sequence"/>
</dbReference>
<evidence type="ECO:0000256" key="2">
    <source>
        <dbReference type="SAM" id="MobiDB-lite"/>
    </source>
</evidence>
<feature type="region of interest" description="Disordered" evidence="2">
    <location>
        <begin position="1089"/>
        <end position="1114"/>
    </location>
</feature>
<dbReference type="Pfam" id="PF12796">
    <property type="entry name" value="Ank_2"/>
    <property type="match status" value="1"/>
</dbReference>
<feature type="repeat" description="ANK" evidence="1">
    <location>
        <begin position="1007"/>
        <end position="1039"/>
    </location>
</feature>
<keyword evidence="3" id="KW-1133">Transmembrane helix</keyword>
<dbReference type="Gene3D" id="2.60.40.10">
    <property type="entry name" value="Immunoglobulins"/>
    <property type="match status" value="1"/>
</dbReference>
<feature type="compositionally biased region" description="Basic residues" evidence="2">
    <location>
        <begin position="659"/>
        <end position="672"/>
    </location>
</feature>
<dbReference type="EMBL" id="JAXOVC010000002">
    <property type="protein sequence ID" value="KAK4505759.1"/>
    <property type="molecule type" value="Genomic_DNA"/>
</dbReference>
<feature type="compositionally biased region" description="Polar residues" evidence="2">
    <location>
        <begin position="630"/>
        <end position="654"/>
    </location>
</feature>
<name>A0ABR0EVV0_ZASCE</name>
<dbReference type="InterPro" id="IPR002909">
    <property type="entry name" value="IPT_dom"/>
</dbReference>
<dbReference type="CDD" id="cd00102">
    <property type="entry name" value="IPT"/>
    <property type="match status" value="1"/>
</dbReference>
<evidence type="ECO:0000313" key="7">
    <source>
        <dbReference type="Proteomes" id="UP001305779"/>
    </source>
</evidence>
<feature type="domain" description="SPT23/MGA2-like DNA-binding" evidence="5">
    <location>
        <begin position="308"/>
        <end position="554"/>
    </location>
</feature>
<feature type="repeat" description="ANK" evidence="1">
    <location>
        <begin position="1040"/>
        <end position="1072"/>
    </location>
</feature>
<dbReference type="SUPFAM" id="SSF81296">
    <property type="entry name" value="E set domains"/>
    <property type="match status" value="1"/>
</dbReference>
<organism evidence="6 7">
    <name type="scientific">Zasmidium cellare</name>
    <name type="common">Wine cellar mold</name>
    <name type="synonym">Racodium cellare</name>
    <dbReference type="NCBI Taxonomy" id="395010"/>
    <lineage>
        <taxon>Eukaryota</taxon>
        <taxon>Fungi</taxon>
        <taxon>Dikarya</taxon>
        <taxon>Ascomycota</taxon>
        <taxon>Pezizomycotina</taxon>
        <taxon>Dothideomycetes</taxon>
        <taxon>Dothideomycetidae</taxon>
        <taxon>Mycosphaerellales</taxon>
        <taxon>Mycosphaerellaceae</taxon>
        <taxon>Zasmidium</taxon>
    </lineage>
</organism>
<protein>
    <recommendedName>
        <fullName evidence="8">IPT/TIG domain-containing protein</fullName>
    </recommendedName>
</protein>
<feature type="compositionally biased region" description="Low complexity" evidence="2">
    <location>
        <begin position="65"/>
        <end position="89"/>
    </location>
</feature>
<accession>A0ABR0EVV0</accession>
<dbReference type="SMART" id="SM00248">
    <property type="entry name" value="ANK"/>
    <property type="match status" value="2"/>
</dbReference>
<dbReference type="Pfam" id="PF25603">
    <property type="entry name" value="SPT23_MGA2_DBD"/>
    <property type="match status" value="1"/>
</dbReference>
<dbReference type="InterPro" id="IPR036770">
    <property type="entry name" value="Ankyrin_rpt-contain_sf"/>
</dbReference>
<reference evidence="6 7" key="1">
    <citation type="journal article" date="2023" name="G3 (Bethesda)">
        <title>A chromosome-level genome assembly of Zasmidium syzygii isolated from banana leaves.</title>
        <authorList>
            <person name="van Westerhoven A.C."/>
            <person name="Mehrabi R."/>
            <person name="Talebi R."/>
            <person name="Steentjes M.B.F."/>
            <person name="Corcolon B."/>
            <person name="Chong P.A."/>
            <person name="Kema G.H.J."/>
            <person name="Seidl M.F."/>
        </authorList>
    </citation>
    <scope>NUCLEOTIDE SEQUENCE [LARGE SCALE GENOMIC DNA]</scope>
    <source>
        <strain evidence="6 7">P124</strain>
    </source>
</reference>
<dbReference type="Pfam" id="PF01833">
    <property type="entry name" value="TIG"/>
    <property type="match status" value="1"/>
</dbReference>
<keyword evidence="3" id="KW-0812">Transmembrane</keyword>
<feature type="region of interest" description="Disordered" evidence="2">
    <location>
        <begin position="400"/>
        <end position="424"/>
    </location>
</feature>
<evidence type="ECO:0000259" key="5">
    <source>
        <dbReference type="Pfam" id="PF25603"/>
    </source>
</evidence>
<feature type="compositionally biased region" description="Polar residues" evidence="2">
    <location>
        <begin position="590"/>
        <end position="608"/>
    </location>
</feature>
<proteinExistence type="predicted"/>
<keyword evidence="1" id="KW-0040">ANK repeat</keyword>
<dbReference type="Gene3D" id="1.25.40.20">
    <property type="entry name" value="Ankyrin repeat-containing domain"/>
    <property type="match status" value="1"/>
</dbReference>
<dbReference type="SUPFAM" id="SSF48403">
    <property type="entry name" value="Ankyrin repeat"/>
    <property type="match status" value="1"/>
</dbReference>
<dbReference type="PANTHER" id="PTHR24184">
    <property type="entry name" value="SI:CH211-189E2.2"/>
    <property type="match status" value="1"/>
</dbReference>
<feature type="region of interest" description="Disordered" evidence="2">
    <location>
        <begin position="789"/>
        <end position="811"/>
    </location>
</feature>